<dbReference type="OrthoDB" id="47059at2759"/>
<sequence length="962" mass="111523">MSSNNTLVNKNDYTEIISNYNTQLNNILKNKLPAVTNTDELIEIASELKDLKQECKHELINIINKNLITNYETFQRNIELQKTTIGLNYTKYHQNVKLTSLAPKNETLQHFKQIILLNKKQEYQFELVRKYIKVLYCLKPLLIDLSKNFILLKQKLKCEKAFFLNSDSNIELNIDFLIPEFNLIFKTCEIYNSLDTEVQKIFPDLNKYDIFETQFSKKILPCVDIPDEPITIVKQSHSLLLSAISKMFIESSKNLEQNNKIYKKTDIKYSEVLDISLKSFPLLNENETGVKQYIKYIQSIISDASRDIITSDTQAGKINNSLFKLLKVASAIINTHIDILSNYYSDRTWLIKVMEGILLELDVQSGLIIDMILDSLIRESIGSYKDILEITPQDFKRDFDLENFVKQLFEIIGVWNMFEKFFCFKYTSFTHKENENSLVIKPKCLINCNVDIKIKDILGSVSFKNILRENIQLNINTIFKMETIPDINRYINSFEKIDLDHDEVDFPVSSILDDFSIIFKKYLILFINTGNFQIFEEFLQNICLTDFINNDFIKTILNKLGSLSIVTTNLCQYLEKEKLNLLQQMNSGSTPELIEQEAAGGKSLFNLQHYTATIFQQQQQAMKLGKDLINSSKQSSSNFVISNNITDDVTMKDFHLLLIYINTISSIKPVLHQLLIDELIEPEYNSNEHLSANKSVIGSTFVFEGNAEVLTKEIMKIVDSSHDYISKIISNYTLKMFQIGVKNNLFEFSRKILNSEKNKFIDIGQDTTSLPALSTVGEFARGFKFSYVCSSSDLSDLSDISEFIKKIELLLQPYENVMLPNVYYIFKLKVCEFLNDFVFVKKIMKIAKINSLGIIKLEKEVNSIIKALCFDNKKGLIDYSLKIKFDKLLQIIEVLNFDESDFQKITLEKDNIDISAEVEDSDDDEYAGDFVHYRYVLNKDLKELMEWLLTNEEINRIRMILV</sequence>
<dbReference type="Proteomes" id="UP000092321">
    <property type="component" value="Unassembled WGS sequence"/>
</dbReference>
<dbReference type="PANTHER" id="PTHR24016:SF0">
    <property type="entry name" value="CONSERVED OLIGOMERIC GOLGI COMPLEX SUBUNIT 4"/>
    <property type="match status" value="1"/>
</dbReference>
<accession>A0A1B7TDG4</accession>
<comment type="caution">
    <text evidence="2">The sequence shown here is derived from an EMBL/GenBank/DDBJ whole genome shotgun (WGS) entry which is preliminary data.</text>
</comment>
<dbReference type="SMART" id="SM00762">
    <property type="entry name" value="Cog4"/>
    <property type="match status" value="1"/>
</dbReference>
<dbReference type="InterPro" id="IPR013167">
    <property type="entry name" value="COG4_M"/>
</dbReference>
<evidence type="ECO:0000313" key="2">
    <source>
        <dbReference type="EMBL" id="OBA26747.1"/>
    </source>
</evidence>
<dbReference type="EMBL" id="LXPE01000013">
    <property type="protein sequence ID" value="OBA26747.1"/>
    <property type="molecule type" value="Genomic_DNA"/>
</dbReference>
<dbReference type="InterPro" id="IPR048684">
    <property type="entry name" value="COG4_C"/>
</dbReference>
<dbReference type="PANTHER" id="PTHR24016">
    <property type="entry name" value="CONSERVED OLIGOMERIC GOLGI COMPLEX SUBUNIT 4"/>
    <property type="match status" value="1"/>
</dbReference>
<dbReference type="Pfam" id="PF08318">
    <property type="entry name" value="COG4_m"/>
    <property type="match status" value="2"/>
</dbReference>
<dbReference type="Gene3D" id="1.20.58.1970">
    <property type="match status" value="1"/>
</dbReference>
<dbReference type="InterPro" id="IPR048682">
    <property type="entry name" value="COG4"/>
</dbReference>
<protein>
    <recommendedName>
        <fullName evidence="1">COG4 transport protein middle alpha-helical bundle domain-containing protein</fullName>
    </recommendedName>
</protein>
<gene>
    <name evidence="2" type="ORF">HANVADRAFT_52791</name>
</gene>
<dbReference type="AlphaFoldDB" id="A0A1B7TDG4"/>
<proteinExistence type="predicted"/>
<reference evidence="3" key="1">
    <citation type="journal article" date="2016" name="Proc. Natl. Acad. Sci. U.S.A.">
        <title>Comparative genomics of biotechnologically important yeasts.</title>
        <authorList>
            <person name="Riley R."/>
            <person name="Haridas S."/>
            <person name="Wolfe K.H."/>
            <person name="Lopes M.R."/>
            <person name="Hittinger C.T."/>
            <person name="Goeker M."/>
            <person name="Salamov A.A."/>
            <person name="Wisecaver J.H."/>
            <person name="Long T.M."/>
            <person name="Calvey C.H."/>
            <person name="Aerts A.L."/>
            <person name="Barry K.W."/>
            <person name="Choi C."/>
            <person name="Clum A."/>
            <person name="Coughlan A.Y."/>
            <person name="Deshpande S."/>
            <person name="Douglass A.P."/>
            <person name="Hanson S.J."/>
            <person name="Klenk H.-P."/>
            <person name="LaButti K.M."/>
            <person name="Lapidus A."/>
            <person name="Lindquist E.A."/>
            <person name="Lipzen A.M."/>
            <person name="Meier-Kolthoff J.P."/>
            <person name="Ohm R.A."/>
            <person name="Otillar R.P."/>
            <person name="Pangilinan J.L."/>
            <person name="Peng Y."/>
            <person name="Rokas A."/>
            <person name="Rosa C.A."/>
            <person name="Scheuner C."/>
            <person name="Sibirny A.A."/>
            <person name="Slot J.C."/>
            <person name="Stielow J.B."/>
            <person name="Sun H."/>
            <person name="Kurtzman C.P."/>
            <person name="Blackwell M."/>
            <person name="Grigoriev I.V."/>
            <person name="Jeffries T.W."/>
        </authorList>
    </citation>
    <scope>NUCLEOTIDE SEQUENCE [LARGE SCALE GENOMIC DNA]</scope>
    <source>
        <strain evidence="3">NRRL Y-1626</strain>
    </source>
</reference>
<evidence type="ECO:0000259" key="1">
    <source>
        <dbReference type="SMART" id="SM00762"/>
    </source>
</evidence>
<feature type="domain" description="COG4 transport protein middle alpha-helical bundle" evidence="1">
    <location>
        <begin position="233"/>
        <end position="561"/>
    </location>
</feature>
<keyword evidence="3" id="KW-1185">Reference proteome</keyword>
<name>A0A1B7TDG4_9ASCO</name>
<evidence type="ECO:0000313" key="3">
    <source>
        <dbReference type="Proteomes" id="UP000092321"/>
    </source>
</evidence>
<dbReference type="Pfam" id="PF20662">
    <property type="entry name" value="COG4_C"/>
    <property type="match status" value="1"/>
</dbReference>
<organism evidence="2 3">
    <name type="scientific">Hanseniaspora valbyensis NRRL Y-1626</name>
    <dbReference type="NCBI Taxonomy" id="766949"/>
    <lineage>
        <taxon>Eukaryota</taxon>
        <taxon>Fungi</taxon>
        <taxon>Dikarya</taxon>
        <taxon>Ascomycota</taxon>
        <taxon>Saccharomycotina</taxon>
        <taxon>Saccharomycetes</taxon>
        <taxon>Saccharomycodales</taxon>
        <taxon>Saccharomycodaceae</taxon>
        <taxon>Hanseniaspora</taxon>
    </lineage>
</organism>